<protein>
    <submittedName>
        <fullName evidence="2">YciE/YciF family protein</fullName>
    </submittedName>
</protein>
<organism evidence="2 3">
    <name type="scientific">Aureimonas endophytica</name>
    <dbReference type="NCBI Taxonomy" id="2027858"/>
    <lineage>
        <taxon>Bacteria</taxon>
        <taxon>Pseudomonadati</taxon>
        <taxon>Pseudomonadota</taxon>
        <taxon>Alphaproteobacteria</taxon>
        <taxon>Hyphomicrobiales</taxon>
        <taxon>Aurantimonadaceae</taxon>
        <taxon>Aureimonas</taxon>
    </lineage>
</organism>
<name>A0A916ZT22_9HYPH</name>
<feature type="region of interest" description="Disordered" evidence="1">
    <location>
        <begin position="159"/>
        <end position="186"/>
    </location>
</feature>
<dbReference type="Proteomes" id="UP000644699">
    <property type="component" value="Unassembled WGS sequence"/>
</dbReference>
<proteinExistence type="predicted"/>
<evidence type="ECO:0000313" key="3">
    <source>
        <dbReference type="Proteomes" id="UP000644699"/>
    </source>
</evidence>
<dbReference type="SUPFAM" id="SSF47240">
    <property type="entry name" value="Ferritin-like"/>
    <property type="match status" value="1"/>
</dbReference>
<dbReference type="PANTHER" id="PTHR30565:SF9">
    <property type="entry name" value="PROTEIN YCIF"/>
    <property type="match status" value="1"/>
</dbReference>
<reference evidence="2" key="2">
    <citation type="submission" date="2020-09" db="EMBL/GenBank/DDBJ databases">
        <authorList>
            <person name="Sun Q."/>
            <person name="Zhou Y."/>
        </authorList>
    </citation>
    <scope>NUCLEOTIDE SEQUENCE</scope>
    <source>
        <strain evidence="2">CGMCC 1.15367</strain>
    </source>
</reference>
<dbReference type="InterPro" id="IPR009078">
    <property type="entry name" value="Ferritin-like_SF"/>
</dbReference>
<dbReference type="EMBL" id="BMIQ01000005">
    <property type="protein sequence ID" value="GGE11198.1"/>
    <property type="molecule type" value="Genomic_DNA"/>
</dbReference>
<keyword evidence="3" id="KW-1185">Reference proteome</keyword>
<reference evidence="2" key="1">
    <citation type="journal article" date="2014" name="Int. J. Syst. Evol. Microbiol.">
        <title>Complete genome sequence of Corynebacterium casei LMG S-19264T (=DSM 44701T), isolated from a smear-ripened cheese.</title>
        <authorList>
            <consortium name="US DOE Joint Genome Institute (JGI-PGF)"/>
            <person name="Walter F."/>
            <person name="Albersmeier A."/>
            <person name="Kalinowski J."/>
            <person name="Ruckert C."/>
        </authorList>
    </citation>
    <scope>NUCLEOTIDE SEQUENCE</scope>
    <source>
        <strain evidence="2">CGMCC 1.15367</strain>
    </source>
</reference>
<dbReference type="InterPro" id="IPR010287">
    <property type="entry name" value="DUF892_YciF-like"/>
</dbReference>
<evidence type="ECO:0000256" key="1">
    <source>
        <dbReference type="SAM" id="MobiDB-lite"/>
    </source>
</evidence>
<dbReference type="Gene3D" id="1.20.1260.10">
    <property type="match status" value="1"/>
</dbReference>
<comment type="caution">
    <text evidence="2">The sequence shown here is derived from an EMBL/GenBank/DDBJ whole genome shotgun (WGS) entry which is preliminary data.</text>
</comment>
<dbReference type="InterPro" id="IPR012347">
    <property type="entry name" value="Ferritin-like"/>
</dbReference>
<dbReference type="Pfam" id="PF05974">
    <property type="entry name" value="DUF892"/>
    <property type="match status" value="1"/>
</dbReference>
<evidence type="ECO:0000313" key="2">
    <source>
        <dbReference type="EMBL" id="GGE11198.1"/>
    </source>
</evidence>
<dbReference type="AlphaFoldDB" id="A0A916ZT22"/>
<dbReference type="RefSeq" id="WP_188910376.1">
    <property type="nucleotide sequence ID" value="NZ_BMIQ01000005.1"/>
</dbReference>
<dbReference type="PANTHER" id="PTHR30565">
    <property type="entry name" value="PROTEIN YCIF"/>
    <property type="match status" value="1"/>
</dbReference>
<dbReference type="InterPro" id="IPR047114">
    <property type="entry name" value="YciF"/>
</dbReference>
<sequence length="186" mass="20118">MATEKTLADAFHETLKDVYYAEKQSVKALKKSAKAAQSPELREAFETHAEESAEQVERLVQVFEIIGKPARAKTCEAMQGIVGEMGEDLEDFGGTDAADQVLIGCTQAVEHYEIARYGLLKTWAAKLGYDEAAALLDQTLEEEKKTDALLTEIAEGLDYARPEAEGETDAPAPAPAPKAKSAKKAA</sequence>
<accession>A0A916ZT22</accession>
<gene>
    <name evidence="2" type="ORF">GCM10011390_32800</name>
</gene>